<dbReference type="RefSeq" id="WP_135942663.1">
    <property type="nucleotide sequence ID" value="NZ_CP040854.1"/>
</dbReference>
<accession>A0A9X7THY5</accession>
<organism evidence="1 2">
    <name type="scientific">Lactobacillus johnsonii</name>
    <dbReference type="NCBI Taxonomy" id="33959"/>
    <lineage>
        <taxon>Bacteria</taxon>
        <taxon>Bacillati</taxon>
        <taxon>Bacillota</taxon>
        <taxon>Bacilli</taxon>
        <taxon>Lactobacillales</taxon>
        <taxon>Lactobacillaceae</taxon>
        <taxon>Lactobacillus</taxon>
    </lineage>
</organism>
<dbReference type="Proteomes" id="UP000464749">
    <property type="component" value="Chromosome"/>
</dbReference>
<dbReference type="SUPFAM" id="SSF52200">
    <property type="entry name" value="Toll/Interleukin receptor TIR domain"/>
    <property type="match status" value="1"/>
</dbReference>
<dbReference type="EMBL" id="CP040854">
    <property type="protein sequence ID" value="QIA87668.1"/>
    <property type="molecule type" value="Genomic_DNA"/>
</dbReference>
<reference evidence="1 2" key="1">
    <citation type="submission" date="2019-06" db="EMBL/GenBank/DDBJ databases">
        <title>Whole genome sequencing of Lactobacillus johnsonii strain G2A.</title>
        <authorList>
            <person name="Conlan S."/>
            <person name="Thomas P.J."/>
            <person name="Mullikin J."/>
            <person name="Singer J."/>
            <person name="Weaver C."/>
            <person name="Segre J.A."/>
        </authorList>
    </citation>
    <scope>NUCLEOTIDE SEQUENCE [LARGE SCALE GENOMIC DNA]</scope>
    <source>
        <strain evidence="1 2">G2A</strain>
    </source>
</reference>
<evidence type="ECO:0000313" key="2">
    <source>
        <dbReference type="Proteomes" id="UP000464749"/>
    </source>
</evidence>
<name>A0A9X7THY5_LACJH</name>
<proteinExistence type="predicted"/>
<dbReference type="AlphaFoldDB" id="A0A9X7THY5"/>
<sequence length="273" mass="31990">MYKAFNLEHLDQFDDLETIDSNLAKIEYEKYKQKNLEKLSLKNLLQESIIEKDENGKIKLDTSKIQHTFFPLKQVDIFISHSHKDLELVQKFAYYLRHIIGVDCFIDSEIWGYADDLLQEVNNEYALIKEGLYNYTDANVDAANVYMTLSNALHDMINQTDTIFFINTPQSSSLNENLKSRQVESPWIYDELKTISIIKPKIPSYISKLNVRNNVSPKNLAPNWSRPIDDQIKCLEKLDVKDLKKWKESLYTNEGLYDPAPMLAFYQIFENKK</sequence>
<dbReference type="InterPro" id="IPR035897">
    <property type="entry name" value="Toll_tir_struct_dom_sf"/>
</dbReference>
<gene>
    <name evidence="1" type="ORF">FEE39_04855</name>
</gene>
<evidence type="ECO:0008006" key="3">
    <source>
        <dbReference type="Google" id="ProtNLM"/>
    </source>
</evidence>
<evidence type="ECO:0000313" key="1">
    <source>
        <dbReference type="EMBL" id="QIA87668.1"/>
    </source>
</evidence>
<dbReference type="Gene3D" id="3.40.50.10140">
    <property type="entry name" value="Toll/interleukin-1 receptor homology (TIR) domain"/>
    <property type="match status" value="1"/>
</dbReference>
<protein>
    <recommendedName>
        <fullName evidence="3">TIR domain-containing protein</fullName>
    </recommendedName>
</protein>